<organism evidence="2 3">
    <name type="scientific">Candidatus Magasanikbacteria bacterium GW2011_GWA2_40_10</name>
    <dbReference type="NCBI Taxonomy" id="1619037"/>
    <lineage>
        <taxon>Bacteria</taxon>
        <taxon>Candidatus Magasanikiibacteriota</taxon>
    </lineage>
</organism>
<name>A0A0G0SIF5_9BACT</name>
<feature type="transmembrane region" description="Helical" evidence="1">
    <location>
        <begin position="31"/>
        <end position="49"/>
    </location>
</feature>
<proteinExistence type="predicted"/>
<evidence type="ECO:0000256" key="1">
    <source>
        <dbReference type="SAM" id="Phobius"/>
    </source>
</evidence>
<sequence length="119" mass="13412">MSLKRQIQHKYNNLLNSLQTIRLPLWVTSRATRVALFSIILFFSIAYIVNTTASATSGYKMHELEKQTALLETEVQKLQVEIADNSSMSSISSRLVKLNMVEIGSVKYFTNKSAVVAKN</sequence>
<dbReference type="STRING" id="1619037.UT67_C0014G0002"/>
<dbReference type="AlphaFoldDB" id="A0A0G0SIF5"/>
<keyword evidence="1" id="KW-0472">Membrane</keyword>
<dbReference type="EMBL" id="LBXR01000014">
    <property type="protein sequence ID" value="KKR34490.1"/>
    <property type="molecule type" value="Genomic_DNA"/>
</dbReference>
<keyword evidence="1" id="KW-0812">Transmembrane</keyword>
<protein>
    <recommendedName>
        <fullName evidence="4">Cell division protein FtsL</fullName>
    </recommendedName>
</protein>
<keyword evidence="1" id="KW-1133">Transmembrane helix</keyword>
<reference evidence="2 3" key="1">
    <citation type="journal article" date="2015" name="Nature">
        <title>rRNA introns, odd ribosomes, and small enigmatic genomes across a large radiation of phyla.</title>
        <authorList>
            <person name="Brown C.T."/>
            <person name="Hug L.A."/>
            <person name="Thomas B.C."/>
            <person name="Sharon I."/>
            <person name="Castelle C.J."/>
            <person name="Singh A."/>
            <person name="Wilkins M.J."/>
            <person name="Williams K.H."/>
            <person name="Banfield J.F."/>
        </authorList>
    </citation>
    <scope>NUCLEOTIDE SEQUENCE [LARGE SCALE GENOMIC DNA]</scope>
</reference>
<evidence type="ECO:0000313" key="2">
    <source>
        <dbReference type="EMBL" id="KKR34490.1"/>
    </source>
</evidence>
<gene>
    <name evidence="2" type="ORF">UT67_C0014G0002</name>
</gene>
<evidence type="ECO:0000313" key="3">
    <source>
        <dbReference type="Proteomes" id="UP000034855"/>
    </source>
</evidence>
<evidence type="ECO:0008006" key="4">
    <source>
        <dbReference type="Google" id="ProtNLM"/>
    </source>
</evidence>
<dbReference type="Proteomes" id="UP000034855">
    <property type="component" value="Unassembled WGS sequence"/>
</dbReference>
<accession>A0A0G0SIF5</accession>
<comment type="caution">
    <text evidence="2">The sequence shown here is derived from an EMBL/GenBank/DDBJ whole genome shotgun (WGS) entry which is preliminary data.</text>
</comment>